<feature type="compositionally biased region" description="Polar residues" evidence="1">
    <location>
        <begin position="23"/>
        <end position="35"/>
    </location>
</feature>
<keyword evidence="2" id="KW-0472">Membrane</keyword>
<feature type="region of interest" description="Disordered" evidence="1">
    <location>
        <begin position="1"/>
        <end position="42"/>
    </location>
</feature>
<evidence type="ECO:0000256" key="2">
    <source>
        <dbReference type="SAM" id="Phobius"/>
    </source>
</evidence>
<evidence type="ECO:0000256" key="1">
    <source>
        <dbReference type="SAM" id="MobiDB-lite"/>
    </source>
</evidence>
<sequence length="106" mass="11683">MYRGDRDTFRETEARKSRAADVQSGTGSRYTNAGQAKNMRTRLGRKEADSLLAWSVAGAQMTSHLGVWYIVPDGDGGIWLLREALSNGDGVVGAAWGCAKRWEYIE</sequence>
<proteinExistence type="predicted"/>
<gene>
    <name evidence="3" type="ORF">X797_005795</name>
</gene>
<dbReference type="HOGENOM" id="CLU_2223864_0_0_1"/>
<feature type="transmembrane region" description="Helical" evidence="2">
    <location>
        <begin position="51"/>
        <end position="71"/>
    </location>
</feature>
<keyword evidence="2" id="KW-0812">Transmembrane</keyword>
<keyword evidence="2" id="KW-1133">Transmembrane helix</keyword>
<dbReference type="AlphaFoldDB" id="A0A014N4N9"/>
<accession>A0A014N4N9</accession>
<evidence type="ECO:0000313" key="3">
    <source>
        <dbReference type="EMBL" id="EXV01222.1"/>
    </source>
</evidence>
<feature type="compositionally biased region" description="Basic and acidic residues" evidence="1">
    <location>
        <begin position="1"/>
        <end position="19"/>
    </location>
</feature>
<evidence type="ECO:0000313" key="4">
    <source>
        <dbReference type="Proteomes" id="UP000030151"/>
    </source>
</evidence>
<protein>
    <submittedName>
        <fullName evidence="3">Uncharacterized protein</fullName>
    </submittedName>
</protein>
<dbReference type="Proteomes" id="UP000030151">
    <property type="component" value="Unassembled WGS sequence"/>
</dbReference>
<reference evidence="3 4" key="1">
    <citation type="submission" date="2014-02" db="EMBL/GenBank/DDBJ databases">
        <title>The genome sequence of the entomopathogenic fungus Metarhizium robertsii ARSEF 2575.</title>
        <authorList>
            <person name="Giuliano Garisto Donzelli B."/>
            <person name="Roe B.A."/>
            <person name="Macmil S.L."/>
            <person name="Krasnoff S.B."/>
            <person name="Gibson D.M."/>
        </authorList>
    </citation>
    <scope>NUCLEOTIDE SEQUENCE [LARGE SCALE GENOMIC DNA]</scope>
    <source>
        <strain evidence="3 4">ARSEF 2575</strain>
    </source>
</reference>
<comment type="caution">
    <text evidence="3">The sequence shown here is derived from an EMBL/GenBank/DDBJ whole genome shotgun (WGS) entry which is preliminary data.</text>
</comment>
<dbReference type="EMBL" id="JELW01000009">
    <property type="protein sequence ID" value="EXV01222.1"/>
    <property type="molecule type" value="Genomic_DNA"/>
</dbReference>
<organism evidence="3 4">
    <name type="scientific">Metarhizium robertsii</name>
    <dbReference type="NCBI Taxonomy" id="568076"/>
    <lineage>
        <taxon>Eukaryota</taxon>
        <taxon>Fungi</taxon>
        <taxon>Dikarya</taxon>
        <taxon>Ascomycota</taxon>
        <taxon>Pezizomycotina</taxon>
        <taxon>Sordariomycetes</taxon>
        <taxon>Hypocreomycetidae</taxon>
        <taxon>Hypocreales</taxon>
        <taxon>Clavicipitaceae</taxon>
        <taxon>Metarhizium</taxon>
    </lineage>
</organism>
<name>A0A014N4N9_9HYPO</name>